<dbReference type="Proteomes" id="UP000479293">
    <property type="component" value="Unassembled WGS sequence"/>
</dbReference>
<name>A0A7C9FZ08_9BACT</name>
<protein>
    <recommendedName>
        <fullName evidence="4">DUF3471 domain-containing protein</fullName>
    </recommendedName>
</protein>
<proteinExistence type="predicted"/>
<dbReference type="RefSeq" id="WP_152758774.1">
    <property type="nucleotide sequence ID" value="NZ_WHLY01000002.1"/>
</dbReference>
<reference evidence="2 3" key="1">
    <citation type="submission" date="2019-10" db="EMBL/GenBank/DDBJ databases">
        <title>Draft Genome Sequence of Cytophagaceae sp. SJW1-29.</title>
        <authorList>
            <person name="Choi A."/>
        </authorList>
    </citation>
    <scope>NUCLEOTIDE SEQUENCE [LARGE SCALE GENOMIC DNA]</scope>
    <source>
        <strain evidence="2 3">SJW1-29</strain>
    </source>
</reference>
<dbReference type="EMBL" id="WHLY01000002">
    <property type="protein sequence ID" value="MPR33488.1"/>
    <property type="molecule type" value="Genomic_DNA"/>
</dbReference>
<evidence type="ECO:0000256" key="1">
    <source>
        <dbReference type="SAM" id="SignalP"/>
    </source>
</evidence>
<evidence type="ECO:0000313" key="2">
    <source>
        <dbReference type="EMBL" id="MPR33488.1"/>
    </source>
</evidence>
<organism evidence="2 3">
    <name type="scientific">Salmonirosea aquatica</name>
    <dbReference type="NCBI Taxonomy" id="2654236"/>
    <lineage>
        <taxon>Bacteria</taxon>
        <taxon>Pseudomonadati</taxon>
        <taxon>Bacteroidota</taxon>
        <taxon>Cytophagia</taxon>
        <taxon>Cytophagales</taxon>
        <taxon>Spirosomataceae</taxon>
        <taxon>Salmonirosea</taxon>
    </lineage>
</organism>
<feature type="chain" id="PRO_5029006069" description="DUF3471 domain-containing protein" evidence="1">
    <location>
        <begin position="28"/>
        <end position="213"/>
    </location>
</feature>
<accession>A0A7C9FZ08</accession>
<keyword evidence="1" id="KW-0732">Signal</keyword>
<evidence type="ECO:0008006" key="4">
    <source>
        <dbReference type="Google" id="ProtNLM"/>
    </source>
</evidence>
<sequence length="213" mass="23089">MKKMARIFSVLMVGSLAVMLITTGLYAAGSPLGADIQDYVGTYTVSGLPFEKVVVSDKAGKLHYVAGEYEGDFTEISGKADTYSANGEATVTFMRNAAGKVDKMKLEIQGESYEGMRSMEEMAGSSVALTDYVGKYKMENLPFEFIVLSMKDNQLYITAGDNEGTLTAMPNQMDAFDAGGQATIKFTRDDQKKINKIVVEAQGQVFEGTPVTQ</sequence>
<comment type="caution">
    <text evidence="2">The sequence shown here is derived from an EMBL/GenBank/DDBJ whole genome shotgun (WGS) entry which is preliminary data.</text>
</comment>
<feature type="signal peptide" evidence="1">
    <location>
        <begin position="1"/>
        <end position="27"/>
    </location>
</feature>
<dbReference type="AlphaFoldDB" id="A0A7C9FZ08"/>
<gene>
    <name evidence="2" type="ORF">GBK04_08945</name>
</gene>
<evidence type="ECO:0000313" key="3">
    <source>
        <dbReference type="Proteomes" id="UP000479293"/>
    </source>
</evidence>
<keyword evidence="3" id="KW-1185">Reference proteome</keyword>